<organism evidence="1 2">
    <name type="scientific">Neohortaea acidophila</name>
    <dbReference type="NCBI Taxonomy" id="245834"/>
    <lineage>
        <taxon>Eukaryota</taxon>
        <taxon>Fungi</taxon>
        <taxon>Dikarya</taxon>
        <taxon>Ascomycota</taxon>
        <taxon>Pezizomycotina</taxon>
        <taxon>Dothideomycetes</taxon>
        <taxon>Dothideomycetidae</taxon>
        <taxon>Mycosphaerellales</taxon>
        <taxon>Teratosphaeriaceae</taxon>
        <taxon>Neohortaea</taxon>
    </lineage>
</organism>
<keyword evidence="2" id="KW-1185">Reference proteome</keyword>
<evidence type="ECO:0000313" key="1">
    <source>
        <dbReference type="EMBL" id="KAF2480206.1"/>
    </source>
</evidence>
<dbReference type="AlphaFoldDB" id="A0A6A6PK83"/>
<evidence type="ECO:0000313" key="2">
    <source>
        <dbReference type="Proteomes" id="UP000799767"/>
    </source>
</evidence>
<proteinExistence type="predicted"/>
<dbReference type="Proteomes" id="UP000799767">
    <property type="component" value="Unassembled WGS sequence"/>
</dbReference>
<dbReference type="OrthoDB" id="4175349at2759"/>
<dbReference type="EMBL" id="MU001640">
    <property type="protein sequence ID" value="KAF2480206.1"/>
    <property type="molecule type" value="Genomic_DNA"/>
</dbReference>
<gene>
    <name evidence="1" type="ORF">BDY17DRAFT_256158</name>
</gene>
<dbReference type="RefSeq" id="XP_033586776.1">
    <property type="nucleotide sequence ID" value="XM_033731583.1"/>
</dbReference>
<protein>
    <submittedName>
        <fullName evidence="1">Uncharacterized protein</fullName>
    </submittedName>
</protein>
<accession>A0A6A6PK83</accession>
<reference evidence="1" key="1">
    <citation type="journal article" date="2020" name="Stud. Mycol.">
        <title>101 Dothideomycetes genomes: a test case for predicting lifestyles and emergence of pathogens.</title>
        <authorList>
            <person name="Haridas S."/>
            <person name="Albert R."/>
            <person name="Binder M."/>
            <person name="Bloem J."/>
            <person name="Labutti K."/>
            <person name="Salamov A."/>
            <person name="Andreopoulos B."/>
            <person name="Baker S."/>
            <person name="Barry K."/>
            <person name="Bills G."/>
            <person name="Bluhm B."/>
            <person name="Cannon C."/>
            <person name="Castanera R."/>
            <person name="Culley D."/>
            <person name="Daum C."/>
            <person name="Ezra D."/>
            <person name="Gonzalez J."/>
            <person name="Henrissat B."/>
            <person name="Kuo A."/>
            <person name="Liang C."/>
            <person name="Lipzen A."/>
            <person name="Lutzoni F."/>
            <person name="Magnuson J."/>
            <person name="Mondo S."/>
            <person name="Nolan M."/>
            <person name="Ohm R."/>
            <person name="Pangilinan J."/>
            <person name="Park H.-J."/>
            <person name="Ramirez L."/>
            <person name="Alfaro M."/>
            <person name="Sun H."/>
            <person name="Tritt A."/>
            <person name="Yoshinaga Y."/>
            <person name="Zwiers L.-H."/>
            <person name="Turgeon B."/>
            <person name="Goodwin S."/>
            <person name="Spatafora J."/>
            <person name="Crous P."/>
            <person name="Grigoriev I."/>
        </authorList>
    </citation>
    <scope>NUCLEOTIDE SEQUENCE</scope>
    <source>
        <strain evidence="1">CBS 113389</strain>
    </source>
</reference>
<name>A0A6A6PK83_9PEZI</name>
<sequence>MPAPEPKGSNKATFCPVSLPGGHYEAGPSLFPGNVIKGINAKYSKYDQESWGQHVLSECEKEPACTSSLGFAAVNSGSTGGKFWFGYTFRGGPTTTANYTESAAASDATAYTIVKGKGGCNAGSYPS</sequence>
<dbReference type="GeneID" id="54472585"/>